<dbReference type="RefSeq" id="XP_040766679.1">
    <property type="nucleotide sequence ID" value="XM_040911521.1"/>
</dbReference>
<evidence type="ECO:0000313" key="4">
    <source>
        <dbReference type="Proteomes" id="UP000076871"/>
    </source>
</evidence>
<feature type="compositionally biased region" description="Acidic residues" evidence="1">
    <location>
        <begin position="264"/>
        <end position="277"/>
    </location>
</feature>
<evidence type="ECO:0000256" key="1">
    <source>
        <dbReference type="SAM" id="MobiDB-lite"/>
    </source>
</evidence>
<sequence>MRPVISYDDITAPQPPPPPQLGPQFPSVNPPPAKKRKTNQRPANGRPPQQFQHWDDPGSSAPQMSYDDTGSGEHAQGGEDDAVEEGEVEEESRELTYEEIWDDSALVDAWDSAMAEYKAFHGPGSKWKEEPVKKSPLWYNVPPKDTGKKAAKATVVPSTSNGTAVNGQHESIPQGDQEIDSAPLNFDTYVPSHDPSLASAIPSRLPAAPVPDYSSYYVPLAPGQMVSQDEAFSRALSAMYWGGYWSAVYHCQRQSNASSTGNDADGEEGGEGEIQGEDDVRGEQEVEDMLPAQR</sequence>
<name>A0A165FGL4_9APHY</name>
<dbReference type="GeneID" id="63828549"/>
<dbReference type="Proteomes" id="UP000076871">
    <property type="component" value="Unassembled WGS sequence"/>
</dbReference>
<gene>
    <name evidence="3" type="ORF">LAESUDRAFT_748565</name>
</gene>
<feature type="region of interest" description="Disordered" evidence="1">
    <location>
        <begin position="1"/>
        <end position="99"/>
    </location>
</feature>
<accession>A0A165FGL4</accession>
<evidence type="ECO:0000259" key="2">
    <source>
        <dbReference type="Pfam" id="PF20636"/>
    </source>
</evidence>
<dbReference type="Pfam" id="PF20636">
    <property type="entry name" value="SMN_G2-BD"/>
    <property type="match status" value="1"/>
</dbReference>
<dbReference type="CDD" id="cd22852">
    <property type="entry name" value="SMN_C"/>
    <property type="match status" value="1"/>
</dbReference>
<feature type="compositionally biased region" description="Acidic residues" evidence="1">
    <location>
        <begin position="78"/>
        <end position="99"/>
    </location>
</feature>
<feature type="region of interest" description="Disordered" evidence="1">
    <location>
        <begin position="254"/>
        <end position="294"/>
    </location>
</feature>
<proteinExistence type="predicted"/>
<dbReference type="OrthoDB" id="197400at2759"/>
<evidence type="ECO:0000313" key="3">
    <source>
        <dbReference type="EMBL" id="KZT08939.1"/>
    </source>
</evidence>
<feature type="domain" description="Survival Motor Neuron Gemin2-binding" evidence="2">
    <location>
        <begin position="99"/>
        <end position="122"/>
    </location>
</feature>
<dbReference type="InterPro" id="IPR049481">
    <property type="entry name" value="SMN_G2-BD"/>
</dbReference>
<dbReference type="InterPro" id="IPR047313">
    <property type="entry name" value="SMN_C"/>
</dbReference>
<dbReference type="EMBL" id="KV427613">
    <property type="protein sequence ID" value="KZT08939.1"/>
    <property type="molecule type" value="Genomic_DNA"/>
</dbReference>
<dbReference type="AlphaFoldDB" id="A0A165FGL4"/>
<dbReference type="STRING" id="1314785.A0A165FGL4"/>
<organism evidence="3 4">
    <name type="scientific">Laetiporus sulphureus 93-53</name>
    <dbReference type="NCBI Taxonomy" id="1314785"/>
    <lineage>
        <taxon>Eukaryota</taxon>
        <taxon>Fungi</taxon>
        <taxon>Dikarya</taxon>
        <taxon>Basidiomycota</taxon>
        <taxon>Agaricomycotina</taxon>
        <taxon>Agaricomycetes</taxon>
        <taxon>Polyporales</taxon>
        <taxon>Laetiporus</taxon>
    </lineage>
</organism>
<keyword evidence="4" id="KW-1185">Reference proteome</keyword>
<reference evidence="3 4" key="1">
    <citation type="journal article" date="2016" name="Mol. Biol. Evol.">
        <title>Comparative Genomics of Early-Diverging Mushroom-Forming Fungi Provides Insights into the Origins of Lignocellulose Decay Capabilities.</title>
        <authorList>
            <person name="Nagy L.G."/>
            <person name="Riley R."/>
            <person name="Tritt A."/>
            <person name="Adam C."/>
            <person name="Daum C."/>
            <person name="Floudas D."/>
            <person name="Sun H."/>
            <person name="Yadav J.S."/>
            <person name="Pangilinan J."/>
            <person name="Larsson K.H."/>
            <person name="Matsuura K."/>
            <person name="Barry K."/>
            <person name="Labutti K."/>
            <person name="Kuo R."/>
            <person name="Ohm R.A."/>
            <person name="Bhattacharya S.S."/>
            <person name="Shirouzu T."/>
            <person name="Yoshinaga Y."/>
            <person name="Martin F.M."/>
            <person name="Grigoriev I.V."/>
            <person name="Hibbett D.S."/>
        </authorList>
    </citation>
    <scope>NUCLEOTIDE SEQUENCE [LARGE SCALE GENOMIC DNA]</scope>
    <source>
        <strain evidence="3 4">93-53</strain>
    </source>
</reference>
<dbReference type="InParanoid" id="A0A165FGL4"/>
<dbReference type="CDD" id="cd22851">
    <property type="entry name" value="SMN_N"/>
    <property type="match status" value="1"/>
</dbReference>
<protein>
    <recommendedName>
        <fullName evidence="2">Survival Motor Neuron Gemin2-binding domain-containing protein</fullName>
    </recommendedName>
</protein>